<evidence type="ECO:0000313" key="1">
    <source>
        <dbReference type="EMBL" id="MCY1141376.1"/>
    </source>
</evidence>
<dbReference type="NCBIfam" id="NF045672">
    <property type="entry name" value="MCP_gp7_epsi_15"/>
    <property type="match status" value="1"/>
</dbReference>
<proteinExistence type="predicted"/>
<dbReference type="Proteomes" id="UP001151002">
    <property type="component" value="Unassembled WGS sequence"/>
</dbReference>
<dbReference type="SUPFAM" id="SSF56563">
    <property type="entry name" value="Major capsid protein gp5"/>
    <property type="match status" value="1"/>
</dbReference>
<organism evidence="1 2">
    <name type="scientific">Paractinoplanes pyxinae</name>
    <dbReference type="NCBI Taxonomy" id="2997416"/>
    <lineage>
        <taxon>Bacteria</taxon>
        <taxon>Bacillati</taxon>
        <taxon>Actinomycetota</taxon>
        <taxon>Actinomycetes</taxon>
        <taxon>Micromonosporales</taxon>
        <taxon>Micromonosporaceae</taxon>
        <taxon>Paractinoplanes</taxon>
    </lineage>
</organism>
<protein>
    <submittedName>
        <fullName evidence="1">Phage major capsid protein</fullName>
    </submittedName>
</protein>
<keyword evidence="2" id="KW-1185">Reference proteome</keyword>
<sequence length="334" mass="35524">MPVTLAQAKLNATDDIDVQIIDEFEKSNDVLNRITFDDVVSGAGNGATLTYGYTRQITQRGAAFRAINSEYTPAEATKQRYTVDLKPLGGSFQVDRVLNRVAQAAETAFQMRELLKGTSAKFNDAFFNGDTAVDANGFDGLNKVLTGTTTEYLPLNNGVTSGYLDWTAINTQALAFATIAHLDAWLGLLDGRPDAIYLPRKARSLFKVVASFAGQYSIERDAIGRPVETYNGIPLIDPGQKDGSNTDVLAVSTRDTDAGGAGGNITGLADLYAVRFGLDGVHGVSMAGGPLVSNWMPDFSTAGAVKTGEAEMGPVAIAVKKTKSVAVLRNVKVQ</sequence>
<accession>A0ABT4B4H2</accession>
<evidence type="ECO:0000313" key="2">
    <source>
        <dbReference type="Proteomes" id="UP001151002"/>
    </source>
</evidence>
<dbReference type="RefSeq" id="WP_267565762.1">
    <property type="nucleotide sequence ID" value="NZ_JAPNTZ010000009.1"/>
</dbReference>
<dbReference type="EMBL" id="JAPNTZ010000009">
    <property type="protein sequence ID" value="MCY1141376.1"/>
    <property type="molecule type" value="Genomic_DNA"/>
</dbReference>
<comment type="caution">
    <text evidence="1">The sequence shown here is derived from an EMBL/GenBank/DDBJ whole genome shotgun (WGS) entry which is preliminary data.</text>
</comment>
<dbReference type="InterPro" id="IPR048813">
    <property type="entry name" value="GP7-like"/>
</dbReference>
<gene>
    <name evidence="1" type="ORF">OWR29_25540</name>
</gene>
<name>A0ABT4B4H2_9ACTN</name>
<reference evidence="1" key="1">
    <citation type="submission" date="2022-11" db="EMBL/GenBank/DDBJ databases">
        <authorList>
            <person name="Somphong A."/>
            <person name="Phongsopitanun W."/>
        </authorList>
    </citation>
    <scope>NUCLEOTIDE SEQUENCE</scope>
    <source>
        <strain evidence="1">Pm04-4</strain>
    </source>
</reference>